<feature type="chain" id="PRO_5037610254" description="GAF domain-containing protein" evidence="1">
    <location>
        <begin position="24"/>
        <end position="201"/>
    </location>
</feature>
<dbReference type="RefSeq" id="WP_211946833.1">
    <property type="nucleotide sequence ID" value="NZ_CAJPUY010000005.1"/>
</dbReference>
<dbReference type="Proteomes" id="UP000672934">
    <property type="component" value="Unassembled WGS sequence"/>
</dbReference>
<dbReference type="AlphaFoldDB" id="A0A916IQZ8"/>
<sequence length="201" mass="21158">MNRRHFTLSAATGLLAPSLTASAQPAASAVPEPAGVMDMAMASIRNADSVQAALRAWALAVDKALPHLQMTALVSKIAPDGKSQAIGDVRRIFSTIPSAYPVGGWKHLSGSDWSRHVLERQQVLVASGNEALAKYFPDHELLRSFGTKTLVNIPVVVCRKTVGAFAFLCAQEAVGQDVTAAIDRLASVAAPVFLFPGVADA</sequence>
<organism evidence="2 3">
    <name type="scientific">Cupriavidus yeoncheonensis</name>
    <dbReference type="NCBI Taxonomy" id="1462994"/>
    <lineage>
        <taxon>Bacteria</taxon>
        <taxon>Pseudomonadati</taxon>
        <taxon>Pseudomonadota</taxon>
        <taxon>Betaproteobacteria</taxon>
        <taxon>Burkholderiales</taxon>
        <taxon>Burkholderiaceae</taxon>
        <taxon>Cupriavidus</taxon>
    </lineage>
</organism>
<evidence type="ECO:0000313" key="3">
    <source>
        <dbReference type="Proteomes" id="UP000672934"/>
    </source>
</evidence>
<keyword evidence="1" id="KW-0732">Signal</keyword>
<evidence type="ECO:0000256" key="1">
    <source>
        <dbReference type="SAM" id="SignalP"/>
    </source>
</evidence>
<comment type="caution">
    <text evidence="2">The sequence shown here is derived from an EMBL/GenBank/DDBJ whole genome shotgun (WGS) entry which is preliminary data.</text>
</comment>
<accession>A0A916IQZ8</accession>
<keyword evidence="3" id="KW-1185">Reference proteome</keyword>
<gene>
    <name evidence="2" type="ORF">LMG31506_01868</name>
</gene>
<feature type="signal peptide" evidence="1">
    <location>
        <begin position="1"/>
        <end position="23"/>
    </location>
</feature>
<evidence type="ECO:0008006" key="4">
    <source>
        <dbReference type="Google" id="ProtNLM"/>
    </source>
</evidence>
<protein>
    <recommendedName>
        <fullName evidence="4">GAF domain-containing protein</fullName>
    </recommendedName>
</protein>
<name>A0A916IQZ8_9BURK</name>
<reference evidence="2" key="1">
    <citation type="submission" date="2021-03" db="EMBL/GenBank/DDBJ databases">
        <authorList>
            <person name="Peeters C."/>
        </authorList>
    </citation>
    <scope>NUCLEOTIDE SEQUENCE</scope>
    <source>
        <strain evidence="2">LMG 31506</strain>
    </source>
</reference>
<evidence type="ECO:0000313" key="2">
    <source>
        <dbReference type="EMBL" id="CAG2137610.1"/>
    </source>
</evidence>
<proteinExistence type="predicted"/>
<dbReference type="EMBL" id="CAJPUY010000005">
    <property type="protein sequence ID" value="CAG2137610.1"/>
    <property type="molecule type" value="Genomic_DNA"/>
</dbReference>